<evidence type="ECO:0000313" key="6">
    <source>
        <dbReference type="EMBL" id="MCA6074903.1"/>
    </source>
</evidence>
<evidence type="ECO:0000256" key="4">
    <source>
        <dbReference type="ARBA" id="ARBA00023163"/>
    </source>
</evidence>
<dbReference type="EMBL" id="JAIXNE010000002">
    <property type="protein sequence ID" value="MCA6074903.1"/>
    <property type="molecule type" value="Genomic_DNA"/>
</dbReference>
<dbReference type="Pfam" id="PF00126">
    <property type="entry name" value="HTH_1"/>
    <property type="match status" value="1"/>
</dbReference>
<evidence type="ECO:0000313" key="8">
    <source>
        <dbReference type="EMBL" id="MCA6077208.1"/>
    </source>
</evidence>
<evidence type="ECO:0000313" key="7">
    <source>
        <dbReference type="EMBL" id="MCA6076080.1"/>
    </source>
</evidence>
<dbReference type="FunFam" id="1.10.10.10:FF:000001">
    <property type="entry name" value="LysR family transcriptional regulator"/>
    <property type="match status" value="1"/>
</dbReference>
<dbReference type="SUPFAM" id="SSF53850">
    <property type="entry name" value="Periplasmic binding protein-like II"/>
    <property type="match status" value="1"/>
</dbReference>
<dbReference type="CDD" id="cd08411">
    <property type="entry name" value="PBP2_OxyR"/>
    <property type="match status" value="1"/>
</dbReference>
<dbReference type="GO" id="GO:0003700">
    <property type="term" value="F:DNA-binding transcription factor activity"/>
    <property type="evidence" value="ECO:0007669"/>
    <property type="project" value="InterPro"/>
</dbReference>
<reference evidence="6" key="1">
    <citation type="submission" date="2021-09" db="EMBL/GenBank/DDBJ databases">
        <title>Fulvivirga sp. isolated from coastal sediment.</title>
        <authorList>
            <person name="Yu H."/>
        </authorList>
    </citation>
    <scope>NUCLEOTIDE SEQUENCE</scope>
    <source>
        <strain evidence="6">1062</strain>
    </source>
</reference>
<organism evidence="6 9">
    <name type="scientific">Fulvivirga sedimenti</name>
    <dbReference type="NCBI Taxonomy" id="2879465"/>
    <lineage>
        <taxon>Bacteria</taxon>
        <taxon>Pseudomonadati</taxon>
        <taxon>Bacteroidota</taxon>
        <taxon>Cytophagia</taxon>
        <taxon>Cytophagales</taxon>
        <taxon>Fulvivirgaceae</taxon>
        <taxon>Fulvivirga</taxon>
    </lineage>
</organism>
<evidence type="ECO:0000313" key="9">
    <source>
        <dbReference type="Proteomes" id="UP001139409"/>
    </source>
</evidence>
<evidence type="ECO:0000256" key="2">
    <source>
        <dbReference type="ARBA" id="ARBA00023015"/>
    </source>
</evidence>
<sequence>MTFTQLQYAIALQRYGSFKLAASKLEITQPALSLQISKLERDLELSLFDRSHSPIKPTTEGYQFLLRAREIIGQMEELHAFAAGFTEKVSGKLKIGIIPTLAPFLVPLFADSLQLDHPGISLDIHEQITNQVVHGVRHGDLDAGIISTPLQVSNIATIPLFYEKFMFYTSDKTQDGIIRLSSVDYQKLWLLNEGNCFRDQINNFCNLSEIRKNKSFVYRSNSIDALIRIVDTKGGYTILPELTTLSLSEEQEENLRPIADKPFAREIGLITRVKTNKQILIDQLADCIRTNIPKPMLSPKGLSVVDPDIHLDE</sequence>
<dbReference type="InterPro" id="IPR005119">
    <property type="entry name" value="LysR_subst-bd"/>
</dbReference>
<dbReference type="InterPro" id="IPR000847">
    <property type="entry name" value="LysR_HTH_N"/>
</dbReference>
<proteinExistence type="inferred from homology"/>
<evidence type="ECO:0000256" key="1">
    <source>
        <dbReference type="ARBA" id="ARBA00009437"/>
    </source>
</evidence>
<dbReference type="Proteomes" id="UP001139409">
    <property type="component" value="Unassembled WGS sequence"/>
</dbReference>
<feature type="domain" description="HTH lysR-type" evidence="5">
    <location>
        <begin position="1"/>
        <end position="58"/>
    </location>
</feature>
<comment type="caution">
    <text evidence="6">The sequence shown here is derived from an EMBL/GenBank/DDBJ whole genome shotgun (WGS) entry which is preliminary data.</text>
</comment>
<dbReference type="AlphaFoldDB" id="A0A9X1HQ44"/>
<accession>A0A9X1HQ44</accession>
<dbReference type="PRINTS" id="PR00039">
    <property type="entry name" value="HTHLYSR"/>
</dbReference>
<dbReference type="RefSeq" id="WP_225698013.1">
    <property type="nucleotide sequence ID" value="NZ_JAIXNE010000002.1"/>
</dbReference>
<comment type="similarity">
    <text evidence="1">Belongs to the LysR transcriptional regulatory family.</text>
</comment>
<dbReference type="InterPro" id="IPR050950">
    <property type="entry name" value="HTH-type_LysR_regulators"/>
</dbReference>
<keyword evidence="3" id="KW-0238">DNA-binding</keyword>
<dbReference type="EMBL" id="JAIXNE010000003">
    <property type="protein sequence ID" value="MCA6076080.1"/>
    <property type="molecule type" value="Genomic_DNA"/>
</dbReference>
<keyword evidence="9" id="KW-1185">Reference proteome</keyword>
<gene>
    <name evidence="6" type="ORF">LDX50_08485</name>
    <name evidence="7" type="ORF">LDX50_14455</name>
    <name evidence="8" type="ORF">LDX50_20175</name>
</gene>
<dbReference type="EMBL" id="JAIXNE010000004">
    <property type="protein sequence ID" value="MCA6077208.1"/>
    <property type="molecule type" value="Genomic_DNA"/>
</dbReference>
<dbReference type="GO" id="GO:0003677">
    <property type="term" value="F:DNA binding"/>
    <property type="evidence" value="ECO:0007669"/>
    <property type="project" value="UniProtKB-KW"/>
</dbReference>
<protein>
    <submittedName>
        <fullName evidence="6">LysR family transcriptional regulator</fullName>
    </submittedName>
</protein>
<keyword evidence="4" id="KW-0804">Transcription</keyword>
<dbReference type="PANTHER" id="PTHR30419">
    <property type="entry name" value="HTH-TYPE TRANSCRIPTIONAL REGULATOR YBHD"/>
    <property type="match status" value="1"/>
</dbReference>
<dbReference type="SUPFAM" id="SSF46785">
    <property type="entry name" value="Winged helix' DNA-binding domain"/>
    <property type="match status" value="1"/>
</dbReference>
<dbReference type="Gene3D" id="1.10.10.10">
    <property type="entry name" value="Winged helix-like DNA-binding domain superfamily/Winged helix DNA-binding domain"/>
    <property type="match status" value="1"/>
</dbReference>
<dbReference type="GO" id="GO:0005829">
    <property type="term" value="C:cytosol"/>
    <property type="evidence" value="ECO:0007669"/>
    <property type="project" value="TreeGrafter"/>
</dbReference>
<dbReference type="PROSITE" id="PS50931">
    <property type="entry name" value="HTH_LYSR"/>
    <property type="match status" value="1"/>
</dbReference>
<dbReference type="PANTHER" id="PTHR30419:SF29">
    <property type="entry name" value="LYSR-FAMILY TRANSCRIPTIONAL REGULATOR"/>
    <property type="match status" value="1"/>
</dbReference>
<name>A0A9X1HQ44_9BACT</name>
<keyword evidence="2" id="KW-0805">Transcription regulation</keyword>
<dbReference type="Pfam" id="PF03466">
    <property type="entry name" value="LysR_substrate"/>
    <property type="match status" value="1"/>
</dbReference>
<dbReference type="Gene3D" id="3.40.190.10">
    <property type="entry name" value="Periplasmic binding protein-like II"/>
    <property type="match status" value="2"/>
</dbReference>
<evidence type="ECO:0000256" key="3">
    <source>
        <dbReference type="ARBA" id="ARBA00023125"/>
    </source>
</evidence>
<dbReference type="InterPro" id="IPR036390">
    <property type="entry name" value="WH_DNA-bd_sf"/>
</dbReference>
<evidence type="ECO:0000259" key="5">
    <source>
        <dbReference type="PROSITE" id="PS50931"/>
    </source>
</evidence>
<dbReference type="InterPro" id="IPR036388">
    <property type="entry name" value="WH-like_DNA-bd_sf"/>
</dbReference>